<dbReference type="OrthoDB" id="539213at2759"/>
<dbReference type="EMBL" id="SKBN01000062">
    <property type="protein sequence ID" value="TGJ84651.1"/>
    <property type="molecule type" value="Genomic_DNA"/>
</dbReference>
<keyword evidence="3" id="KW-1185">Reference proteome</keyword>
<reference evidence="2 3" key="1">
    <citation type="submission" date="2019-03" db="EMBL/GenBank/DDBJ databases">
        <title>Draft genome sequence of Xylaria hypoxylon DSM 108379, a ubiquitous saprotrophic-parasitic fungi on hardwood.</title>
        <authorList>
            <person name="Buettner E."/>
            <person name="Leonhardt S."/>
            <person name="Gebauer A.M."/>
            <person name="Liers C."/>
            <person name="Hofrichter M."/>
            <person name="Kellner H."/>
        </authorList>
    </citation>
    <scope>NUCLEOTIDE SEQUENCE [LARGE SCALE GENOMIC DNA]</scope>
    <source>
        <strain evidence="2 3">DSM 108379</strain>
    </source>
</reference>
<dbReference type="STRING" id="37992.A0A4Z0YYV6"/>
<proteinExistence type="predicted"/>
<comment type="caution">
    <text evidence="2">The sequence shown here is derived from an EMBL/GenBank/DDBJ whole genome shotgun (WGS) entry which is preliminary data.</text>
</comment>
<sequence>MAKNWVLDPLNARNPSVSGINPPTWASAAGPATRPSFPYLSSSPSAIGYLEHQDVSTAPTQLCRWTIHIPHATGDAICKGKDLVQVPPMENGARVFTDELHQSITSNSFTNTSVDDLPIATDEVTRAIEKDPAALEVDAWKLAIMAGNCELLGQLFEENGCEVPKGLSNIHPFHLAASFIDGGHTCCMPFIELSFILGPSYAFSHNVDNLGHTILDTLLVSIIRSHTSLSPDTVSFEFQSPNRFPGEEKDICGRWDLETEKVRHLFQQGFPSIPNKWKHPFCHTAAQAICHSIIAIFGPACAPNINQMSGLFIRRYTECGMELRPGPLHTLVFITFYLAQQGMPGETLFGALAVLVCLLSLGADVSLEADISVEEILGDSELRKVPAAVIDRWTGDCKTGWNSFAQVLVHAEMSKGQESPRHSDNKSENEASEDGDNDSESNLDDDSTLHHCELDILSTKIHRNWLKLKCHNAEIGLLWATIQAELLTYRRIRVGDAWLSENFSMEALEAWLKGTSAVFSTPLVQDQMLREYSRCGWFFKASQFVCPAAKEVSAWHFMNMDSDGGATYGRATFIAPPDINELWVDVVRAEEM</sequence>
<dbReference type="Proteomes" id="UP000297716">
    <property type="component" value="Unassembled WGS sequence"/>
</dbReference>
<feature type="compositionally biased region" description="Acidic residues" evidence="1">
    <location>
        <begin position="430"/>
        <end position="445"/>
    </location>
</feature>
<accession>A0A4Z0YYV6</accession>
<dbReference type="AlphaFoldDB" id="A0A4Z0YYV6"/>
<gene>
    <name evidence="2" type="ORF">E0Z10_g4127</name>
</gene>
<feature type="compositionally biased region" description="Basic and acidic residues" evidence="1">
    <location>
        <begin position="415"/>
        <end position="429"/>
    </location>
</feature>
<organism evidence="2 3">
    <name type="scientific">Xylaria hypoxylon</name>
    <dbReference type="NCBI Taxonomy" id="37992"/>
    <lineage>
        <taxon>Eukaryota</taxon>
        <taxon>Fungi</taxon>
        <taxon>Dikarya</taxon>
        <taxon>Ascomycota</taxon>
        <taxon>Pezizomycotina</taxon>
        <taxon>Sordariomycetes</taxon>
        <taxon>Xylariomycetidae</taxon>
        <taxon>Xylariales</taxon>
        <taxon>Xylariaceae</taxon>
        <taxon>Xylaria</taxon>
    </lineage>
</organism>
<evidence type="ECO:0000313" key="3">
    <source>
        <dbReference type="Proteomes" id="UP000297716"/>
    </source>
</evidence>
<evidence type="ECO:0000313" key="2">
    <source>
        <dbReference type="EMBL" id="TGJ84651.1"/>
    </source>
</evidence>
<protein>
    <submittedName>
        <fullName evidence="2">Uncharacterized protein</fullName>
    </submittedName>
</protein>
<evidence type="ECO:0000256" key="1">
    <source>
        <dbReference type="SAM" id="MobiDB-lite"/>
    </source>
</evidence>
<feature type="region of interest" description="Disordered" evidence="1">
    <location>
        <begin position="415"/>
        <end position="445"/>
    </location>
</feature>
<name>A0A4Z0YYV6_9PEZI</name>